<evidence type="ECO:0000259" key="9">
    <source>
        <dbReference type="Pfam" id="PF07687"/>
    </source>
</evidence>
<keyword evidence="5" id="KW-0378">Hydrolase</keyword>
<keyword evidence="4" id="KW-0479">Metal-binding</keyword>
<dbReference type="InterPro" id="IPR002933">
    <property type="entry name" value="Peptidase_M20"/>
</dbReference>
<keyword evidence="6" id="KW-0862">Zinc</keyword>
<dbReference type="RefSeq" id="WP_017895590.1">
    <property type="nucleotide sequence ID" value="NZ_CBXI010000038.1"/>
</dbReference>
<dbReference type="AlphaFoldDB" id="W6N951"/>
<dbReference type="InterPro" id="IPR010964">
    <property type="entry name" value="M20A_pepV-rel"/>
</dbReference>
<dbReference type="SUPFAM" id="SSF55031">
    <property type="entry name" value="Bacterial exopeptidase dimerisation domain"/>
    <property type="match status" value="1"/>
</dbReference>
<dbReference type="GO" id="GO:0006508">
    <property type="term" value="P:proteolysis"/>
    <property type="evidence" value="ECO:0007669"/>
    <property type="project" value="UniProtKB-KW"/>
</dbReference>
<dbReference type="GO" id="GO:0016805">
    <property type="term" value="F:dipeptidase activity"/>
    <property type="evidence" value="ECO:0007669"/>
    <property type="project" value="UniProtKB-KW"/>
</dbReference>
<dbReference type="InterPro" id="IPR050072">
    <property type="entry name" value="Peptidase_M20A"/>
</dbReference>
<dbReference type="InterPro" id="IPR011650">
    <property type="entry name" value="Peptidase_M20_dimer"/>
</dbReference>
<dbReference type="OrthoDB" id="9761532at2"/>
<dbReference type="PANTHER" id="PTHR43808">
    <property type="entry name" value="ACETYLORNITHINE DEACETYLASE"/>
    <property type="match status" value="1"/>
</dbReference>
<accession>W6N951</accession>
<dbReference type="PROSITE" id="PS00758">
    <property type="entry name" value="ARGE_DAPE_CPG2_1"/>
    <property type="match status" value="1"/>
</dbReference>
<dbReference type="SUPFAM" id="SSF53187">
    <property type="entry name" value="Zn-dependent exopeptidases"/>
    <property type="match status" value="1"/>
</dbReference>
<keyword evidence="11" id="KW-1185">Reference proteome</keyword>
<evidence type="ECO:0000256" key="4">
    <source>
        <dbReference type="ARBA" id="ARBA00022723"/>
    </source>
</evidence>
<sequence>MGINDRVEEIKDEMIKSIKEIVQIKSVTDEKKPGKPFGEGVSKALDKALEISERLGFKTKNLDGYVGYAEYGEGEDYVAVLGHLDVVPEGKGWEFPPYGAEIHDGKMYGRGTMDDKGPIITTLYSLKVIKDLKLPLSKRVRIIFGTNEENGCSEIQYYKDREKPPIMGFTPDGDYPIIYAEKGIVTFDLVKNIKVKSRGDISIEYIEGGERANVVPNHCEAGLKVKNPEDIIKSINKFCNENSIEAKVECKKGLVVITVTGLAAHGSTPELGKNAVMQIFKILGALKIEKSDISDVIDFFNRYVGYETDGKSFGLSLEDKESGKLTFNIGAAHMKDNKISIAFNLRYPVTFKYEDMMGPFNNRISGLGFGIQNMMHQKPLFFPEKHPLIKILQKVYTEQTGEEAKLLAIGGGTYAKDMPNMVAFGPMILGEPETIHNSNEYIKIDHIIRNAKIYAHAIYELAK</sequence>
<keyword evidence="8" id="KW-0482">Metalloprotease</keyword>
<evidence type="ECO:0000313" key="10">
    <source>
        <dbReference type="EMBL" id="CDL92019.1"/>
    </source>
</evidence>
<dbReference type="GeneID" id="29418163"/>
<dbReference type="Pfam" id="PF01546">
    <property type="entry name" value="Peptidase_M20"/>
    <property type="match status" value="1"/>
</dbReference>
<dbReference type="CDD" id="cd03888">
    <property type="entry name" value="M20_PepV"/>
    <property type="match status" value="1"/>
</dbReference>
<protein>
    <submittedName>
        <fullName evidence="10">Acetylornithine deacetylase/Succinyl-diaminopimelate desuccinylase and related deacylases</fullName>
    </submittedName>
</protein>
<dbReference type="EMBL" id="CBXI010000038">
    <property type="protein sequence ID" value="CDL92019.1"/>
    <property type="molecule type" value="Genomic_DNA"/>
</dbReference>
<evidence type="ECO:0000256" key="2">
    <source>
        <dbReference type="ARBA" id="ARBA00006247"/>
    </source>
</evidence>
<dbReference type="GO" id="GO:0006526">
    <property type="term" value="P:L-arginine biosynthetic process"/>
    <property type="evidence" value="ECO:0007669"/>
    <property type="project" value="TreeGrafter"/>
</dbReference>
<dbReference type="Gene3D" id="3.30.70.360">
    <property type="match status" value="2"/>
</dbReference>
<keyword evidence="3" id="KW-0645">Protease</keyword>
<reference evidence="10 11" key="1">
    <citation type="journal article" date="2015" name="Genome Announc.">
        <title>Draft Genome Sequence of Clostridium tyrobutyricum Strain DIVETGP, Isolated from Cow's Milk for Grana Padano Production.</title>
        <authorList>
            <person name="Soggiu A."/>
            <person name="Piras C."/>
            <person name="Gaiarsa S."/>
            <person name="Sassera D."/>
            <person name="Roncada P."/>
            <person name="Bendixen E."/>
            <person name="Brasca M."/>
            <person name="Bonizzi L."/>
        </authorList>
    </citation>
    <scope>NUCLEOTIDE SEQUENCE [LARGE SCALE GENOMIC DNA]</scope>
    <source>
        <strain evidence="10 11">DIVETGP</strain>
    </source>
</reference>
<name>W6N951_CLOTY</name>
<dbReference type="PANTHER" id="PTHR43808:SF31">
    <property type="entry name" value="N-ACETYL-L-CITRULLINE DEACETYLASE"/>
    <property type="match status" value="1"/>
</dbReference>
<organism evidence="10 11">
    <name type="scientific">Clostridium tyrobutyricum DIVETGP</name>
    <dbReference type="NCBI Taxonomy" id="1408889"/>
    <lineage>
        <taxon>Bacteria</taxon>
        <taxon>Bacillati</taxon>
        <taxon>Bacillota</taxon>
        <taxon>Clostridia</taxon>
        <taxon>Eubacteriales</taxon>
        <taxon>Clostridiaceae</taxon>
        <taxon>Clostridium</taxon>
    </lineage>
</organism>
<evidence type="ECO:0000256" key="1">
    <source>
        <dbReference type="ARBA" id="ARBA00001947"/>
    </source>
</evidence>
<feature type="domain" description="Peptidase M20 dimerisation" evidence="9">
    <location>
        <begin position="256"/>
        <end position="334"/>
    </location>
</feature>
<evidence type="ECO:0000256" key="3">
    <source>
        <dbReference type="ARBA" id="ARBA00022670"/>
    </source>
</evidence>
<dbReference type="InterPro" id="IPR001261">
    <property type="entry name" value="ArgE/DapE_CS"/>
</dbReference>
<dbReference type="NCBIfam" id="NF005591">
    <property type="entry name" value="PRK07318.1"/>
    <property type="match status" value="1"/>
</dbReference>
<comment type="caution">
    <text evidence="10">The sequence shown here is derived from an EMBL/GenBank/DDBJ whole genome shotgun (WGS) entry which is preliminary data.</text>
</comment>
<evidence type="ECO:0000256" key="6">
    <source>
        <dbReference type="ARBA" id="ARBA00022833"/>
    </source>
</evidence>
<evidence type="ECO:0000256" key="7">
    <source>
        <dbReference type="ARBA" id="ARBA00022997"/>
    </source>
</evidence>
<keyword evidence="7" id="KW-0224">Dipeptidase</keyword>
<evidence type="ECO:0000313" key="11">
    <source>
        <dbReference type="Proteomes" id="UP000019482"/>
    </source>
</evidence>
<dbReference type="Proteomes" id="UP000019482">
    <property type="component" value="Unassembled WGS sequence"/>
</dbReference>
<evidence type="ECO:0000256" key="8">
    <source>
        <dbReference type="ARBA" id="ARBA00023049"/>
    </source>
</evidence>
<dbReference type="GO" id="GO:0008777">
    <property type="term" value="F:acetylornithine deacetylase activity"/>
    <property type="evidence" value="ECO:0007669"/>
    <property type="project" value="TreeGrafter"/>
</dbReference>
<dbReference type="NCBIfam" id="TIGR01887">
    <property type="entry name" value="dipeptidaselike"/>
    <property type="match status" value="1"/>
</dbReference>
<dbReference type="GO" id="GO:0008237">
    <property type="term" value="F:metallopeptidase activity"/>
    <property type="evidence" value="ECO:0007669"/>
    <property type="project" value="UniProtKB-KW"/>
</dbReference>
<comment type="cofactor">
    <cofactor evidence="1">
        <name>Zn(2+)</name>
        <dbReference type="ChEBI" id="CHEBI:29105"/>
    </cofactor>
</comment>
<comment type="similarity">
    <text evidence="2">Belongs to the peptidase M20A family.</text>
</comment>
<proteinExistence type="inferred from homology"/>
<dbReference type="Gene3D" id="3.40.630.10">
    <property type="entry name" value="Zn peptidases"/>
    <property type="match status" value="1"/>
</dbReference>
<dbReference type="InterPro" id="IPR036264">
    <property type="entry name" value="Bact_exopeptidase_dim_dom"/>
</dbReference>
<dbReference type="Pfam" id="PF07687">
    <property type="entry name" value="M20_dimer"/>
    <property type="match status" value="1"/>
</dbReference>
<gene>
    <name evidence="10" type="ORF">CTDIVETGP_2089</name>
</gene>
<evidence type="ECO:0000256" key="5">
    <source>
        <dbReference type="ARBA" id="ARBA00022801"/>
    </source>
</evidence>
<dbReference type="GO" id="GO:0008270">
    <property type="term" value="F:zinc ion binding"/>
    <property type="evidence" value="ECO:0007669"/>
    <property type="project" value="InterPro"/>
</dbReference>